<keyword evidence="2" id="KW-0902">Two-component regulatory system</keyword>
<dbReference type="Gene3D" id="6.10.250.690">
    <property type="match status" value="1"/>
</dbReference>
<dbReference type="SMART" id="SM00448">
    <property type="entry name" value="REC"/>
    <property type="match status" value="1"/>
</dbReference>
<dbReference type="RefSeq" id="WP_091097339.1">
    <property type="nucleotide sequence ID" value="NZ_FNXE01000013.1"/>
</dbReference>
<evidence type="ECO:0000259" key="9">
    <source>
        <dbReference type="PROSITE" id="PS51755"/>
    </source>
</evidence>
<evidence type="ECO:0000259" key="8">
    <source>
        <dbReference type="PROSITE" id="PS50110"/>
    </source>
</evidence>
<reference evidence="10 11" key="1">
    <citation type="submission" date="2016-10" db="EMBL/GenBank/DDBJ databases">
        <authorList>
            <person name="de Groot N.N."/>
        </authorList>
    </citation>
    <scope>NUCLEOTIDE SEQUENCE [LARGE SCALE GENOMIC DNA]</scope>
    <source>
        <strain evidence="10 11">CGMCC 1.10825</strain>
    </source>
</reference>
<dbReference type="SUPFAM" id="SSF52172">
    <property type="entry name" value="CheY-like"/>
    <property type="match status" value="1"/>
</dbReference>
<keyword evidence="3" id="KW-0805">Transcription regulation</keyword>
<keyword evidence="5" id="KW-0804">Transcription</keyword>
<evidence type="ECO:0000256" key="4">
    <source>
        <dbReference type="ARBA" id="ARBA00023125"/>
    </source>
</evidence>
<evidence type="ECO:0000256" key="6">
    <source>
        <dbReference type="PROSITE-ProRule" id="PRU00169"/>
    </source>
</evidence>
<dbReference type="STRING" id="1159016.SAMN02927937_01182"/>
<dbReference type="GO" id="GO:0000976">
    <property type="term" value="F:transcription cis-regulatory region binding"/>
    <property type="evidence" value="ECO:0007669"/>
    <property type="project" value="TreeGrafter"/>
</dbReference>
<dbReference type="GO" id="GO:0032993">
    <property type="term" value="C:protein-DNA complex"/>
    <property type="evidence" value="ECO:0007669"/>
    <property type="project" value="TreeGrafter"/>
</dbReference>
<dbReference type="PROSITE" id="PS50110">
    <property type="entry name" value="RESPONSE_REGULATORY"/>
    <property type="match status" value="1"/>
</dbReference>
<keyword evidence="1 6" id="KW-0597">Phosphoprotein</keyword>
<sequence>MKILVIEDEVQLQRIIVEFLNNEKILVESATTFKEALDKIISFDYDCILLDIMLPDGSGMDILKELKKLQSKASVIILSAKDSVEDKVEGLLVGADDYLAKPFHFAELLARIKVALRKNQQNGNALLQYKNIVVNPEDRMVTVAGKELKLNRKEYELLYYFMLRPEKVMQKTTLAETVWGDHIEFADNLDFIYSQIKNLRKKLKTAHSEADIQAVYGVGYKLQ</sequence>
<dbReference type="Pfam" id="PF00072">
    <property type="entry name" value="Response_reg"/>
    <property type="match status" value="1"/>
</dbReference>
<evidence type="ECO:0000256" key="7">
    <source>
        <dbReference type="PROSITE-ProRule" id="PRU01091"/>
    </source>
</evidence>
<dbReference type="Pfam" id="PF00486">
    <property type="entry name" value="Trans_reg_C"/>
    <property type="match status" value="1"/>
</dbReference>
<evidence type="ECO:0000256" key="2">
    <source>
        <dbReference type="ARBA" id="ARBA00023012"/>
    </source>
</evidence>
<dbReference type="Proteomes" id="UP000199634">
    <property type="component" value="Unassembled WGS sequence"/>
</dbReference>
<keyword evidence="4 7" id="KW-0238">DNA-binding</keyword>
<dbReference type="Gene3D" id="3.40.50.2300">
    <property type="match status" value="1"/>
</dbReference>
<dbReference type="InterPro" id="IPR011006">
    <property type="entry name" value="CheY-like_superfamily"/>
</dbReference>
<dbReference type="Gene3D" id="1.10.10.10">
    <property type="entry name" value="Winged helix-like DNA-binding domain superfamily/Winged helix DNA-binding domain"/>
    <property type="match status" value="1"/>
</dbReference>
<dbReference type="GO" id="GO:0006355">
    <property type="term" value="P:regulation of DNA-templated transcription"/>
    <property type="evidence" value="ECO:0007669"/>
    <property type="project" value="InterPro"/>
</dbReference>
<feature type="DNA-binding region" description="OmpR/PhoB-type" evidence="7">
    <location>
        <begin position="124"/>
        <end position="223"/>
    </location>
</feature>
<dbReference type="PANTHER" id="PTHR48111:SF22">
    <property type="entry name" value="REGULATOR OF RPOS"/>
    <property type="match status" value="1"/>
</dbReference>
<evidence type="ECO:0000256" key="5">
    <source>
        <dbReference type="ARBA" id="ARBA00023163"/>
    </source>
</evidence>
<dbReference type="EMBL" id="FNXE01000013">
    <property type="protein sequence ID" value="SEH74654.1"/>
    <property type="molecule type" value="Genomic_DNA"/>
</dbReference>
<organism evidence="10 11">
    <name type="scientific">Paenimyroides marinum</name>
    <dbReference type="NCBI Taxonomy" id="1159016"/>
    <lineage>
        <taxon>Bacteria</taxon>
        <taxon>Pseudomonadati</taxon>
        <taxon>Bacteroidota</taxon>
        <taxon>Flavobacteriia</taxon>
        <taxon>Flavobacteriales</taxon>
        <taxon>Flavobacteriaceae</taxon>
        <taxon>Paenimyroides</taxon>
    </lineage>
</organism>
<dbReference type="PANTHER" id="PTHR48111">
    <property type="entry name" value="REGULATOR OF RPOS"/>
    <property type="match status" value="1"/>
</dbReference>
<dbReference type="PROSITE" id="PS51755">
    <property type="entry name" value="OMPR_PHOB"/>
    <property type="match status" value="1"/>
</dbReference>
<dbReference type="InterPro" id="IPR039420">
    <property type="entry name" value="WalR-like"/>
</dbReference>
<feature type="domain" description="OmpR/PhoB-type" evidence="9">
    <location>
        <begin position="124"/>
        <end position="223"/>
    </location>
</feature>
<evidence type="ECO:0000313" key="10">
    <source>
        <dbReference type="EMBL" id="SEH74654.1"/>
    </source>
</evidence>
<dbReference type="GO" id="GO:0000156">
    <property type="term" value="F:phosphorelay response regulator activity"/>
    <property type="evidence" value="ECO:0007669"/>
    <property type="project" value="TreeGrafter"/>
</dbReference>
<gene>
    <name evidence="10" type="ORF">SAMN02927937_01182</name>
</gene>
<evidence type="ECO:0000256" key="1">
    <source>
        <dbReference type="ARBA" id="ARBA00022553"/>
    </source>
</evidence>
<evidence type="ECO:0000313" key="11">
    <source>
        <dbReference type="Proteomes" id="UP000199634"/>
    </source>
</evidence>
<feature type="modified residue" description="4-aspartylphosphate" evidence="6">
    <location>
        <position position="51"/>
    </location>
</feature>
<dbReference type="CDD" id="cd00383">
    <property type="entry name" value="trans_reg_C"/>
    <property type="match status" value="1"/>
</dbReference>
<evidence type="ECO:0000256" key="3">
    <source>
        <dbReference type="ARBA" id="ARBA00023015"/>
    </source>
</evidence>
<dbReference type="InterPro" id="IPR001789">
    <property type="entry name" value="Sig_transdc_resp-reg_receiver"/>
</dbReference>
<dbReference type="AlphaFoldDB" id="A0A1H6KHH0"/>
<dbReference type="InterPro" id="IPR036388">
    <property type="entry name" value="WH-like_DNA-bd_sf"/>
</dbReference>
<name>A0A1H6KHH0_9FLAO</name>
<dbReference type="OrthoDB" id="9790442at2"/>
<feature type="domain" description="Response regulatory" evidence="8">
    <location>
        <begin position="2"/>
        <end position="116"/>
    </location>
</feature>
<keyword evidence="11" id="KW-1185">Reference proteome</keyword>
<dbReference type="InterPro" id="IPR001867">
    <property type="entry name" value="OmpR/PhoB-type_DNA-bd"/>
</dbReference>
<protein>
    <submittedName>
        <fullName evidence="10">DNA-binding response regulator, OmpR family, contains REC and winged-helix (WHTH) domain</fullName>
    </submittedName>
</protein>
<accession>A0A1H6KHH0</accession>
<proteinExistence type="predicted"/>
<dbReference type="GO" id="GO:0005829">
    <property type="term" value="C:cytosol"/>
    <property type="evidence" value="ECO:0007669"/>
    <property type="project" value="TreeGrafter"/>
</dbReference>
<dbReference type="SMART" id="SM00862">
    <property type="entry name" value="Trans_reg_C"/>
    <property type="match status" value="1"/>
</dbReference>